<keyword evidence="1" id="KW-1133">Transmembrane helix</keyword>
<reference evidence="2 3" key="1">
    <citation type="submission" date="2016-10" db="EMBL/GenBank/DDBJ databases">
        <authorList>
            <person name="de Groot N.N."/>
        </authorList>
    </citation>
    <scope>NUCLEOTIDE SEQUENCE [LARGE SCALE GENOMIC DNA]</scope>
    <source>
        <strain evidence="2 3">CGMCC 1.6493</strain>
    </source>
</reference>
<protein>
    <recommendedName>
        <fullName evidence="4">DUF2730 family protein</fullName>
    </recommendedName>
</protein>
<name>A0A1I7AGD3_9GAMM</name>
<evidence type="ECO:0000256" key="1">
    <source>
        <dbReference type="SAM" id="Phobius"/>
    </source>
</evidence>
<proteinExistence type="predicted"/>
<keyword evidence="1" id="KW-0812">Transmembrane</keyword>
<feature type="transmembrane region" description="Helical" evidence="1">
    <location>
        <begin position="12"/>
        <end position="31"/>
    </location>
</feature>
<accession>A0A1I7AGD3</accession>
<gene>
    <name evidence="2" type="ORF">SAMN04487956_11762</name>
</gene>
<keyword evidence="1" id="KW-0472">Membrane</keyword>
<organism evidence="2 3">
    <name type="scientific">Halomonas saccharevitans</name>
    <dbReference type="NCBI Taxonomy" id="416872"/>
    <lineage>
        <taxon>Bacteria</taxon>
        <taxon>Pseudomonadati</taxon>
        <taxon>Pseudomonadota</taxon>
        <taxon>Gammaproteobacteria</taxon>
        <taxon>Oceanospirillales</taxon>
        <taxon>Halomonadaceae</taxon>
        <taxon>Halomonas</taxon>
    </lineage>
</organism>
<evidence type="ECO:0008006" key="4">
    <source>
        <dbReference type="Google" id="ProtNLM"/>
    </source>
</evidence>
<dbReference type="AlphaFoldDB" id="A0A1I7AGD3"/>
<dbReference type="Proteomes" id="UP000199594">
    <property type="component" value="Unassembled WGS sequence"/>
</dbReference>
<evidence type="ECO:0000313" key="2">
    <source>
        <dbReference type="EMBL" id="SFT73987.1"/>
    </source>
</evidence>
<sequence length="112" mass="12861">MGESIDWTMARFFFDLVQVAGLVGVSVYAWWVNRTRATGQAIGEINERVDELERRVDGVDHDLRHRPGTKELRDLWRKLDETNQGLAHAASTNEALGKQLSLVHQHLLEQRK</sequence>
<dbReference type="EMBL" id="FPAQ01000017">
    <property type="protein sequence ID" value="SFT73987.1"/>
    <property type="molecule type" value="Genomic_DNA"/>
</dbReference>
<evidence type="ECO:0000313" key="3">
    <source>
        <dbReference type="Proteomes" id="UP000199594"/>
    </source>
</evidence>
<dbReference type="RefSeq" id="WP_089849469.1">
    <property type="nucleotide sequence ID" value="NZ_FPAQ01000017.1"/>
</dbReference>
<dbReference type="OrthoDB" id="8685934at2"/>